<sequence length="207" mass="22510">MPNTVIALDPIDHALGIVTYVGMSVGITLRIAGRILAEPPGWRMRVVAAAVPVAFFAMLYALAMGALGPIAITHVRWPLVFVLDHVTLDSTFFLSRIGILVVFSWTVGVATGLIVHVRMAQLSVGRWPRMARWISPTVVLCWFVADLIIPSPHTATELILRWVNPGATVYLVLEMLVLIASHIFARSKKAREPAAQPGGTVPETSES</sequence>
<reference evidence="2 3" key="1">
    <citation type="submission" date="2020-04" db="EMBL/GenBank/DDBJ databases">
        <authorList>
            <person name="Zhang R."/>
            <person name="Schippers A."/>
        </authorList>
    </citation>
    <scope>NUCLEOTIDE SEQUENCE [LARGE SCALE GENOMIC DNA]</scope>
    <source>
        <strain evidence="2 3">DSM 109850</strain>
    </source>
</reference>
<name>A0A7Y0Q5B1_9FIRM</name>
<evidence type="ECO:0000256" key="1">
    <source>
        <dbReference type="SAM" id="Phobius"/>
    </source>
</evidence>
<feature type="transmembrane region" description="Helical" evidence="1">
    <location>
        <begin position="169"/>
        <end position="185"/>
    </location>
</feature>
<evidence type="ECO:0000313" key="3">
    <source>
        <dbReference type="Proteomes" id="UP000533476"/>
    </source>
</evidence>
<feature type="transmembrane region" description="Helical" evidence="1">
    <location>
        <begin position="92"/>
        <end position="118"/>
    </location>
</feature>
<evidence type="ECO:0000313" key="2">
    <source>
        <dbReference type="EMBL" id="NMP24094.1"/>
    </source>
</evidence>
<feature type="transmembrane region" description="Helical" evidence="1">
    <location>
        <begin position="49"/>
        <end position="72"/>
    </location>
</feature>
<comment type="caution">
    <text evidence="2">The sequence shown here is derived from an EMBL/GenBank/DDBJ whole genome shotgun (WGS) entry which is preliminary data.</text>
</comment>
<keyword evidence="1" id="KW-0472">Membrane</keyword>
<gene>
    <name evidence="2" type="ORF">HIJ39_17315</name>
</gene>
<dbReference type="AlphaFoldDB" id="A0A7Y0Q5B1"/>
<protein>
    <submittedName>
        <fullName evidence="2">Uncharacterized protein</fullName>
    </submittedName>
</protein>
<accession>A0A7Y0Q5B1</accession>
<dbReference type="Proteomes" id="UP000533476">
    <property type="component" value="Unassembled WGS sequence"/>
</dbReference>
<feature type="transmembrane region" description="Helical" evidence="1">
    <location>
        <begin position="17"/>
        <end position="37"/>
    </location>
</feature>
<dbReference type="EMBL" id="JABBVZ010000083">
    <property type="protein sequence ID" value="NMP24094.1"/>
    <property type="molecule type" value="Genomic_DNA"/>
</dbReference>
<feature type="transmembrane region" description="Helical" evidence="1">
    <location>
        <begin position="130"/>
        <end position="149"/>
    </location>
</feature>
<organism evidence="2 3">
    <name type="scientific">Sulfobacillus harzensis</name>
    <dbReference type="NCBI Taxonomy" id="2729629"/>
    <lineage>
        <taxon>Bacteria</taxon>
        <taxon>Bacillati</taxon>
        <taxon>Bacillota</taxon>
        <taxon>Clostridia</taxon>
        <taxon>Eubacteriales</taxon>
        <taxon>Clostridiales Family XVII. Incertae Sedis</taxon>
        <taxon>Sulfobacillus</taxon>
    </lineage>
</organism>
<keyword evidence="1" id="KW-1133">Transmembrane helix</keyword>
<keyword evidence="1" id="KW-0812">Transmembrane</keyword>
<dbReference type="RefSeq" id="WP_169101919.1">
    <property type="nucleotide sequence ID" value="NZ_JABBVZ010000083.1"/>
</dbReference>
<proteinExistence type="predicted"/>
<keyword evidence="3" id="KW-1185">Reference proteome</keyword>